<feature type="domain" description="HTH myb-type" evidence="3">
    <location>
        <begin position="23"/>
        <end position="70"/>
    </location>
</feature>
<reference evidence="4" key="1">
    <citation type="submission" date="2023-03" db="EMBL/GenBank/DDBJ databases">
        <title>Massive genome expansion in bonnet fungi (Mycena s.s.) driven by repeated elements and novel gene families across ecological guilds.</title>
        <authorList>
            <consortium name="Lawrence Berkeley National Laboratory"/>
            <person name="Harder C.B."/>
            <person name="Miyauchi S."/>
            <person name="Viragh M."/>
            <person name="Kuo A."/>
            <person name="Thoen E."/>
            <person name="Andreopoulos B."/>
            <person name="Lu D."/>
            <person name="Skrede I."/>
            <person name="Drula E."/>
            <person name="Henrissat B."/>
            <person name="Morin E."/>
            <person name="Kohler A."/>
            <person name="Barry K."/>
            <person name="LaButti K."/>
            <person name="Morin E."/>
            <person name="Salamov A."/>
            <person name="Lipzen A."/>
            <person name="Mereny Z."/>
            <person name="Hegedus B."/>
            <person name="Baldrian P."/>
            <person name="Stursova M."/>
            <person name="Weitz H."/>
            <person name="Taylor A."/>
            <person name="Grigoriev I.V."/>
            <person name="Nagy L.G."/>
            <person name="Martin F."/>
            <person name="Kauserud H."/>
        </authorList>
    </citation>
    <scope>NUCLEOTIDE SEQUENCE</scope>
    <source>
        <strain evidence="4">CBHHK002</strain>
    </source>
</reference>
<feature type="domain" description="HTH myb-type" evidence="3">
    <location>
        <begin position="131"/>
        <end position="181"/>
    </location>
</feature>
<evidence type="ECO:0000313" key="5">
    <source>
        <dbReference type="Proteomes" id="UP001218218"/>
    </source>
</evidence>
<accession>A0AAD6ZDE2</accession>
<feature type="compositionally biased region" description="Low complexity" evidence="1">
    <location>
        <begin position="203"/>
        <end position="218"/>
    </location>
</feature>
<dbReference type="CDD" id="cd00167">
    <property type="entry name" value="SANT"/>
    <property type="match status" value="3"/>
</dbReference>
<dbReference type="Pfam" id="PF13921">
    <property type="entry name" value="Myb_DNA-bind_6"/>
    <property type="match status" value="1"/>
</dbReference>
<dbReference type="PROSITE" id="PS51294">
    <property type="entry name" value="HTH_MYB"/>
    <property type="match status" value="3"/>
</dbReference>
<dbReference type="EMBL" id="JARIHO010000060">
    <property type="protein sequence ID" value="KAJ7315793.1"/>
    <property type="molecule type" value="Genomic_DNA"/>
</dbReference>
<feature type="domain" description="HTH myb-type" evidence="3">
    <location>
        <begin position="75"/>
        <end position="129"/>
    </location>
</feature>
<feature type="compositionally biased region" description="Polar residues" evidence="1">
    <location>
        <begin position="1"/>
        <end position="13"/>
    </location>
</feature>
<dbReference type="PANTHER" id="PTHR45614:SF199">
    <property type="entry name" value="MYB-LIKE TRANSCRIPTION FACTOR (EUROFUNG)-RELATED"/>
    <property type="match status" value="1"/>
</dbReference>
<dbReference type="SUPFAM" id="SSF46689">
    <property type="entry name" value="Homeodomain-like"/>
    <property type="match status" value="2"/>
</dbReference>
<dbReference type="Gene3D" id="1.10.10.60">
    <property type="entry name" value="Homeodomain-like"/>
    <property type="match status" value="3"/>
</dbReference>
<dbReference type="InterPro" id="IPR017930">
    <property type="entry name" value="Myb_dom"/>
</dbReference>
<protein>
    <submittedName>
        <fullName evidence="4">Uncharacterized protein</fullName>
    </submittedName>
</protein>
<evidence type="ECO:0000259" key="2">
    <source>
        <dbReference type="PROSITE" id="PS50090"/>
    </source>
</evidence>
<dbReference type="GO" id="GO:0005634">
    <property type="term" value="C:nucleus"/>
    <property type="evidence" value="ECO:0007669"/>
    <property type="project" value="TreeGrafter"/>
</dbReference>
<dbReference type="PROSITE" id="PS50090">
    <property type="entry name" value="MYB_LIKE"/>
    <property type="match status" value="3"/>
</dbReference>
<dbReference type="InterPro" id="IPR050560">
    <property type="entry name" value="MYB_TF"/>
</dbReference>
<keyword evidence="5" id="KW-1185">Reference proteome</keyword>
<feature type="compositionally biased region" description="Low complexity" evidence="1">
    <location>
        <begin position="316"/>
        <end position="332"/>
    </location>
</feature>
<dbReference type="Pfam" id="PF00249">
    <property type="entry name" value="Myb_DNA-binding"/>
    <property type="match status" value="1"/>
</dbReference>
<dbReference type="Proteomes" id="UP001218218">
    <property type="component" value="Unassembled WGS sequence"/>
</dbReference>
<comment type="caution">
    <text evidence="4">The sequence shown here is derived from an EMBL/GenBank/DDBJ whole genome shotgun (WGS) entry which is preliminary data.</text>
</comment>
<sequence>METITHSPTMQSTLPPPQVNRERRQWTAQEDEFLRMAVNREEPGNPAPSKWHAIAQHVPNRTNKDCRKRWYAKMSSDVVKGGWAPDEDQRLLNAIDTYGTRWSLVASMVQTRNSDQCAKRWCDTLNPAIDRTAWTAEADELLIQAVNEHGKLWTKIVQMYFPGRTGLAAKNRYNSITRSEESSSRRRNSPESSPSPPLELDASDAYYSSHSRSQSMSQPGQLRGYPSVPHPSQQSGHRTPSGSRSVSGIPGHSRSHSSQLQPPTNPNYHTAQAYYPAATNSSRYPPPRPSQYPGQPPTLPSNNATPVFPDYSLLTQNLYPSQPQQQMQYPNPAFDSGYPSSMYPGSQTSSGGGRNASDPRNWGPF</sequence>
<feature type="domain" description="Myb-like" evidence="2">
    <location>
        <begin position="75"/>
        <end position="125"/>
    </location>
</feature>
<dbReference type="AlphaFoldDB" id="A0AAD6ZDE2"/>
<feature type="domain" description="Myb-like" evidence="2">
    <location>
        <begin position="126"/>
        <end position="177"/>
    </location>
</feature>
<feature type="region of interest" description="Disordered" evidence="1">
    <location>
        <begin position="172"/>
        <end position="365"/>
    </location>
</feature>
<feature type="compositionally biased region" description="Polar residues" evidence="1">
    <location>
        <begin position="230"/>
        <end position="246"/>
    </location>
</feature>
<dbReference type="InterPro" id="IPR001005">
    <property type="entry name" value="SANT/Myb"/>
</dbReference>
<evidence type="ECO:0000259" key="3">
    <source>
        <dbReference type="PROSITE" id="PS51294"/>
    </source>
</evidence>
<dbReference type="SMART" id="SM00717">
    <property type="entry name" value="SANT"/>
    <property type="match status" value="3"/>
</dbReference>
<proteinExistence type="predicted"/>
<dbReference type="InterPro" id="IPR009057">
    <property type="entry name" value="Homeodomain-like_sf"/>
</dbReference>
<evidence type="ECO:0000313" key="4">
    <source>
        <dbReference type="EMBL" id="KAJ7315793.1"/>
    </source>
</evidence>
<dbReference type="GO" id="GO:0000978">
    <property type="term" value="F:RNA polymerase II cis-regulatory region sequence-specific DNA binding"/>
    <property type="evidence" value="ECO:0007669"/>
    <property type="project" value="TreeGrafter"/>
</dbReference>
<feature type="region of interest" description="Disordered" evidence="1">
    <location>
        <begin position="1"/>
        <end position="24"/>
    </location>
</feature>
<organism evidence="4 5">
    <name type="scientific">Mycena albidolilacea</name>
    <dbReference type="NCBI Taxonomy" id="1033008"/>
    <lineage>
        <taxon>Eukaryota</taxon>
        <taxon>Fungi</taxon>
        <taxon>Dikarya</taxon>
        <taxon>Basidiomycota</taxon>
        <taxon>Agaricomycotina</taxon>
        <taxon>Agaricomycetes</taxon>
        <taxon>Agaricomycetidae</taxon>
        <taxon>Agaricales</taxon>
        <taxon>Marasmiineae</taxon>
        <taxon>Mycenaceae</taxon>
        <taxon>Mycena</taxon>
    </lineage>
</organism>
<feature type="compositionally biased region" description="Pro residues" evidence="1">
    <location>
        <begin position="284"/>
        <end position="299"/>
    </location>
</feature>
<name>A0AAD6ZDE2_9AGAR</name>
<dbReference type="PANTHER" id="PTHR45614">
    <property type="entry name" value="MYB PROTEIN-RELATED"/>
    <property type="match status" value="1"/>
</dbReference>
<feature type="compositionally biased region" description="Polar residues" evidence="1">
    <location>
        <begin position="256"/>
        <end position="270"/>
    </location>
</feature>
<evidence type="ECO:0000256" key="1">
    <source>
        <dbReference type="SAM" id="MobiDB-lite"/>
    </source>
</evidence>
<dbReference type="GO" id="GO:0000981">
    <property type="term" value="F:DNA-binding transcription factor activity, RNA polymerase II-specific"/>
    <property type="evidence" value="ECO:0007669"/>
    <property type="project" value="TreeGrafter"/>
</dbReference>
<dbReference type="GO" id="GO:0045944">
    <property type="term" value="P:positive regulation of transcription by RNA polymerase II"/>
    <property type="evidence" value="ECO:0007669"/>
    <property type="project" value="TreeGrafter"/>
</dbReference>
<dbReference type="GO" id="GO:0000278">
    <property type="term" value="P:mitotic cell cycle"/>
    <property type="evidence" value="ECO:0007669"/>
    <property type="project" value="TreeGrafter"/>
</dbReference>
<gene>
    <name evidence="4" type="ORF">DFH08DRAFT_755233</name>
</gene>
<feature type="domain" description="Myb-like" evidence="2">
    <location>
        <begin position="18"/>
        <end position="74"/>
    </location>
</feature>